<dbReference type="EMBL" id="KP708986">
    <property type="protein sequence ID" value="AJQ21122.1"/>
    <property type="molecule type" value="Genomic_DNA"/>
</dbReference>
<keyword evidence="2" id="KW-1185">Reference proteome</keyword>
<dbReference type="OrthoDB" id="28704at10239"/>
<reference evidence="1 2" key="1">
    <citation type="submission" date="2015-01" db="EMBL/GenBank/DDBJ databases">
        <title>A suggested new bacteriophage genus, Kp34likevirus, within the Autographivirinae subfamily of Podoviridae.</title>
        <authorList>
            <person name="Eriksson H."/>
            <person name="Maciejewska B."/>
            <person name="Latka A."/>
            <person name="Majkowska-Skrobek G."/>
            <person name="Hellstrand M."/>
            <person name="Melefors O."/>
            <person name="Wang J.-T."/>
            <person name="Kropinski A.M."/>
            <person name="Drulis-Kawa Z."/>
            <person name="Nilsson A.S."/>
        </authorList>
    </citation>
    <scope>NUCLEOTIDE SEQUENCE [LARGE SCALE GENOMIC DNA]</scope>
</reference>
<dbReference type="Proteomes" id="UP000032401">
    <property type="component" value="Segment"/>
</dbReference>
<evidence type="ECO:0000313" key="2">
    <source>
        <dbReference type="Proteomes" id="UP000032401"/>
    </source>
</evidence>
<name>A0A0C5PVN0_9CAUD</name>
<dbReference type="RefSeq" id="YP_009204796.1">
    <property type="nucleotide sequence ID" value="NC_028870.1"/>
</dbReference>
<dbReference type="KEGG" id="vg:26631466"/>
<dbReference type="GeneID" id="26631466"/>
<protein>
    <submittedName>
        <fullName evidence="1">Uncharacterized protein</fullName>
    </submittedName>
</protein>
<accession>A0A0C5PVN0</accession>
<proteinExistence type="predicted"/>
<gene>
    <name evidence="1" type="ORF">SU552A_07</name>
</gene>
<organism evidence="1 2">
    <name type="scientific">Klebsiella phage vB_KpnP_SU552A</name>
    <dbReference type="NCBI Taxonomy" id="1610835"/>
    <lineage>
        <taxon>Viruses</taxon>
        <taxon>Duplodnaviria</taxon>
        <taxon>Heunggongvirae</taxon>
        <taxon>Uroviricota</taxon>
        <taxon>Caudoviricetes</taxon>
        <taxon>Autographivirales</taxon>
        <taxon>Autoscriptoviridae</taxon>
        <taxon>Slopekvirinae</taxon>
        <taxon>Drulisvirus</taxon>
        <taxon>Drulisvirus SU552A</taxon>
    </lineage>
</organism>
<evidence type="ECO:0000313" key="1">
    <source>
        <dbReference type="EMBL" id="AJQ21122.1"/>
    </source>
</evidence>
<sequence>MIKYDVYKNKRSGIYYCVNLTGGINERHLLLPDEPPYTLERSTWRAGDVITRPDVFQLIARNVVFKKDSVCSQ</sequence>